<organism evidence="1">
    <name type="scientific">marine sediment metagenome</name>
    <dbReference type="NCBI Taxonomy" id="412755"/>
    <lineage>
        <taxon>unclassified sequences</taxon>
        <taxon>metagenomes</taxon>
        <taxon>ecological metagenomes</taxon>
    </lineage>
</organism>
<name>A0A0F9V0S3_9ZZZZ</name>
<proteinExistence type="predicted"/>
<dbReference type="AlphaFoldDB" id="A0A0F9V0S3"/>
<protein>
    <submittedName>
        <fullName evidence="1">Uncharacterized protein</fullName>
    </submittedName>
</protein>
<reference evidence="1" key="1">
    <citation type="journal article" date="2015" name="Nature">
        <title>Complex archaea that bridge the gap between prokaryotes and eukaryotes.</title>
        <authorList>
            <person name="Spang A."/>
            <person name="Saw J.H."/>
            <person name="Jorgensen S.L."/>
            <person name="Zaremba-Niedzwiedzka K."/>
            <person name="Martijn J."/>
            <person name="Lind A.E."/>
            <person name="van Eijk R."/>
            <person name="Schleper C."/>
            <person name="Guy L."/>
            <person name="Ettema T.J."/>
        </authorList>
    </citation>
    <scope>NUCLEOTIDE SEQUENCE</scope>
</reference>
<gene>
    <name evidence="1" type="ORF">LCGC14_0140560</name>
</gene>
<dbReference type="EMBL" id="LAZR01000049">
    <property type="protein sequence ID" value="KKN98815.1"/>
    <property type="molecule type" value="Genomic_DNA"/>
</dbReference>
<accession>A0A0F9V0S3</accession>
<evidence type="ECO:0000313" key="1">
    <source>
        <dbReference type="EMBL" id="KKN98815.1"/>
    </source>
</evidence>
<sequence>MDKTDWSDLNKIADISDEESKRLNSPSGRKCPVCTKEMTTGDNEAAGICSRCYEEENLEQKLR</sequence>
<comment type="caution">
    <text evidence="1">The sequence shown here is derived from an EMBL/GenBank/DDBJ whole genome shotgun (WGS) entry which is preliminary data.</text>
</comment>